<dbReference type="NCBIfam" id="TIGR03362">
    <property type="entry name" value="VI_chp_7"/>
    <property type="match status" value="1"/>
</dbReference>
<keyword evidence="4" id="KW-1185">Reference proteome</keyword>
<evidence type="ECO:0000259" key="2">
    <source>
        <dbReference type="Pfam" id="PF06812"/>
    </source>
</evidence>
<dbReference type="STRING" id="1121451.DESAM_21878"/>
<dbReference type="PANTHER" id="PTHR37024:SF3">
    <property type="entry name" value="TYPE VI SECRETION SYSTEM PROTEIN TSSA"/>
    <property type="match status" value="1"/>
</dbReference>
<organism evidence="3 4">
    <name type="scientific">Maridesulfovibrio hydrothermalis AM13 = DSM 14728</name>
    <dbReference type="NCBI Taxonomy" id="1121451"/>
    <lineage>
        <taxon>Bacteria</taxon>
        <taxon>Pseudomonadati</taxon>
        <taxon>Thermodesulfobacteriota</taxon>
        <taxon>Desulfovibrionia</taxon>
        <taxon>Desulfovibrionales</taxon>
        <taxon>Desulfovibrionaceae</taxon>
        <taxon>Maridesulfovibrio</taxon>
    </lineage>
</organism>
<dbReference type="Pfam" id="PF16989">
    <property type="entry name" value="T6SS_VasJ"/>
    <property type="match status" value="1"/>
</dbReference>
<dbReference type="EMBL" id="FO203522">
    <property type="protein sequence ID" value="CCO24151.1"/>
    <property type="molecule type" value="Genomic_DNA"/>
</dbReference>
<dbReference type="Proteomes" id="UP000010808">
    <property type="component" value="Chromosome"/>
</dbReference>
<dbReference type="PATRIC" id="fig|1121451.3.peg.2110"/>
<dbReference type="RefSeq" id="WP_015336752.1">
    <property type="nucleotide sequence ID" value="NC_020055.1"/>
</dbReference>
<dbReference type="OrthoDB" id="1522895at2"/>
<feature type="region of interest" description="Disordered" evidence="1">
    <location>
        <begin position="180"/>
        <end position="227"/>
    </location>
</feature>
<evidence type="ECO:0000313" key="4">
    <source>
        <dbReference type="Proteomes" id="UP000010808"/>
    </source>
</evidence>
<dbReference type="InterPro" id="IPR017739">
    <property type="entry name" value="T6SS-assoc_VCA0119"/>
</dbReference>
<accession>L0RF17</accession>
<dbReference type="KEGG" id="dhy:DESAM_21878"/>
<evidence type="ECO:0000256" key="1">
    <source>
        <dbReference type="SAM" id="MobiDB-lite"/>
    </source>
</evidence>
<protein>
    <submittedName>
        <fullName evidence="3">Type VI secretion-associated protein, VC_A0119 family</fullName>
    </submittedName>
</protein>
<dbReference type="InterPro" id="IPR010657">
    <property type="entry name" value="ImpA_N"/>
</dbReference>
<dbReference type="PANTHER" id="PTHR37024">
    <property type="entry name" value="TYPE VI SECRETION SYSTEM DUF2094 AND IMPA-RELATED DOMAIN PROTEIN"/>
    <property type="match status" value="1"/>
</dbReference>
<dbReference type="HOGENOM" id="CLU_029347_0_0_7"/>
<gene>
    <name evidence="3" type="ORF">DESAM_21878</name>
</gene>
<feature type="compositionally biased region" description="Low complexity" evidence="1">
    <location>
        <begin position="209"/>
        <end position="227"/>
    </location>
</feature>
<evidence type="ECO:0000313" key="3">
    <source>
        <dbReference type="EMBL" id="CCO24151.1"/>
    </source>
</evidence>
<sequence length="538" mass="57954">MELLDLGKKPVSEASPAGADARYEPEYDELQQEVDKLTSVTAGGVIDWKHVVKLCSVILFKKSKDIKVASYLGVGLINLKGVEGLSAGAQILSDLVSNYWDTMYPAKKRMRGRFNAVSWWSDKAEEFLGSYEGEDLTQETVDLLVRRIKKLDEALADKSEDAPVLNSLIGYADRLPVQAAAEPSPVQGLDEKASPEPSDVQAETPTGDAASTSVPSSPASPAQAGSAAVLSSPVGNINSHEDYLKELNSGLTGLSGVADYLLANDIAGAPGYRLRRISAWLPVSSPPPSENGKTMIPPPDSSVKESIVRQLENRDFAGAIQAAESRVGQYLFWLDLSRLTVDGLDGLGGDYLEAKYGLELETVMFVKRMSGLESMTFADGTPFADSKTKAWLRSLDHEKTSGLGSGVEQDSVSEKVYADAVKLVKNKKIFDAVTLLHGSLKSSPSGRERFLLRLGMVRLLSDVGQSALAHVHVEEVLGQIKKFGLEEWAPDLALNGLMTVYEALISEGGDEAVVLAEKTLQRISRIGPAEALKINGFN</sequence>
<dbReference type="AlphaFoldDB" id="L0RF17"/>
<feature type="domain" description="ImpA N-terminal" evidence="2">
    <location>
        <begin position="9"/>
        <end position="121"/>
    </location>
</feature>
<proteinExistence type="predicted"/>
<dbReference type="Pfam" id="PF06812">
    <property type="entry name" value="ImpA_N"/>
    <property type="match status" value="1"/>
</dbReference>
<dbReference type="eggNOG" id="COG3515">
    <property type="taxonomic scope" value="Bacteria"/>
</dbReference>
<name>L0RF17_9BACT</name>
<reference evidence="3 4" key="1">
    <citation type="submission" date="2012-10" db="EMBL/GenBank/DDBJ databases">
        <authorList>
            <person name="Genoscope - CEA"/>
        </authorList>
    </citation>
    <scope>NUCLEOTIDE SEQUENCE [LARGE SCALE GENOMIC DNA]</scope>
    <source>
        <strain evidence="4">AM13 / DSM 14728</strain>
    </source>
</reference>